<evidence type="ECO:0000313" key="1">
    <source>
        <dbReference type="EMBL" id="KRX46148.1"/>
    </source>
</evidence>
<dbReference type="OrthoDB" id="10563001at2759"/>
<proteinExistence type="predicted"/>
<organism evidence="1 2">
    <name type="scientific">Trichinella murrelli</name>
    <dbReference type="NCBI Taxonomy" id="144512"/>
    <lineage>
        <taxon>Eukaryota</taxon>
        <taxon>Metazoa</taxon>
        <taxon>Ecdysozoa</taxon>
        <taxon>Nematoda</taxon>
        <taxon>Enoplea</taxon>
        <taxon>Dorylaimia</taxon>
        <taxon>Trichinellida</taxon>
        <taxon>Trichinellidae</taxon>
        <taxon>Trichinella</taxon>
    </lineage>
</organism>
<accession>A0A0V0U4H1</accession>
<keyword evidence="2" id="KW-1185">Reference proteome</keyword>
<protein>
    <submittedName>
        <fullName evidence="1">Uncharacterized protein</fullName>
    </submittedName>
</protein>
<evidence type="ECO:0000313" key="2">
    <source>
        <dbReference type="Proteomes" id="UP000055048"/>
    </source>
</evidence>
<sequence>MKNEQEKNFIIENIQFTSELYIFLSFQFKLSGMSESDFANNYTDNKSKEKFNDYTMPKTFFYSNICESAYYHVISIFRTAINVQPANYATGKILHKVQIAIAYFQNHCKYLLVNFLWD</sequence>
<comment type="caution">
    <text evidence="1">The sequence shown here is derived from an EMBL/GenBank/DDBJ whole genome shotgun (WGS) entry which is preliminary data.</text>
</comment>
<dbReference type="Proteomes" id="UP000055048">
    <property type="component" value="Unassembled WGS sequence"/>
</dbReference>
<gene>
    <name evidence="1" type="ORF">T05_14712</name>
</gene>
<dbReference type="AlphaFoldDB" id="A0A0V0U4H1"/>
<name>A0A0V0U4H1_9BILA</name>
<reference evidence="1 2" key="1">
    <citation type="submission" date="2015-01" db="EMBL/GenBank/DDBJ databases">
        <title>Evolution of Trichinella species and genotypes.</title>
        <authorList>
            <person name="Korhonen P.K."/>
            <person name="Edoardo P."/>
            <person name="Giuseppe L.R."/>
            <person name="Gasser R.B."/>
        </authorList>
    </citation>
    <scope>NUCLEOTIDE SEQUENCE [LARGE SCALE GENOMIC DNA]</scope>
    <source>
        <strain evidence="1">ISS417</strain>
    </source>
</reference>
<dbReference type="EMBL" id="JYDJ01000063">
    <property type="protein sequence ID" value="KRX46148.1"/>
    <property type="molecule type" value="Genomic_DNA"/>
</dbReference>